<reference evidence="3" key="1">
    <citation type="submission" date="2022-06" db="EMBL/GenBank/DDBJ databases">
        <title>Genome public.</title>
        <authorList>
            <person name="Sun Q."/>
        </authorList>
    </citation>
    <scope>NUCLEOTIDE SEQUENCE</scope>
    <source>
        <strain evidence="3">CWNU-1</strain>
    </source>
</reference>
<evidence type="ECO:0000256" key="2">
    <source>
        <dbReference type="SAM" id="SignalP"/>
    </source>
</evidence>
<evidence type="ECO:0000313" key="3">
    <source>
        <dbReference type="EMBL" id="MCM2387191.1"/>
    </source>
</evidence>
<gene>
    <name evidence="3" type="ORF">NBG84_02490</name>
</gene>
<feature type="chain" id="PRO_5045798584" evidence="2">
    <location>
        <begin position="27"/>
        <end position="117"/>
    </location>
</feature>
<evidence type="ECO:0000256" key="1">
    <source>
        <dbReference type="SAM" id="MobiDB-lite"/>
    </source>
</evidence>
<feature type="compositionally biased region" description="Polar residues" evidence="1">
    <location>
        <begin position="33"/>
        <end position="49"/>
    </location>
</feature>
<comment type="caution">
    <text evidence="3">The sequence shown here is derived from an EMBL/GenBank/DDBJ whole genome shotgun (WGS) entry which is preliminary data.</text>
</comment>
<dbReference type="EMBL" id="JAMQAW010000002">
    <property type="protein sequence ID" value="MCM2387191.1"/>
    <property type="molecule type" value="Genomic_DNA"/>
</dbReference>
<feature type="region of interest" description="Disordered" evidence="1">
    <location>
        <begin position="25"/>
        <end position="49"/>
    </location>
</feature>
<proteinExistence type="predicted"/>
<keyword evidence="2" id="KW-0732">Signal</keyword>
<dbReference type="Proteomes" id="UP001431429">
    <property type="component" value="Unassembled WGS sequence"/>
</dbReference>
<feature type="signal peptide" evidence="2">
    <location>
        <begin position="1"/>
        <end position="26"/>
    </location>
</feature>
<protein>
    <submittedName>
        <fullName evidence="3">Uncharacterized protein</fullName>
    </submittedName>
</protein>
<evidence type="ECO:0000313" key="4">
    <source>
        <dbReference type="Proteomes" id="UP001431429"/>
    </source>
</evidence>
<organism evidence="3 4">
    <name type="scientific">Streptomyces albipurpureus</name>
    <dbReference type="NCBI Taxonomy" id="2897419"/>
    <lineage>
        <taxon>Bacteria</taxon>
        <taxon>Bacillati</taxon>
        <taxon>Actinomycetota</taxon>
        <taxon>Actinomycetes</taxon>
        <taxon>Kitasatosporales</taxon>
        <taxon>Streptomycetaceae</taxon>
        <taxon>Streptomyces</taxon>
    </lineage>
</organism>
<sequence length="117" mass="11996">MRTRILLTSLATGAALLAGGTTAAQAAPAPSENRASTAQPARSTSGTTPIASAAGCASLVSNSAGRAQIKNICNYRINATVSVDWAWDPSCVAINAGRTQTVYWDAADGRADYAYEC</sequence>
<name>A0ABT0UIQ5_9ACTN</name>
<keyword evidence="4" id="KW-1185">Reference proteome</keyword>
<accession>A0ABT0UIQ5</accession>
<dbReference type="RefSeq" id="WP_250917542.1">
    <property type="nucleotide sequence ID" value="NZ_JAMQAW010000002.1"/>
</dbReference>